<dbReference type="AlphaFoldDB" id="A0A9P5VRI4"/>
<evidence type="ECO:0000259" key="5">
    <source>
        <dbReference type="Pfam" id="PF01494"/>
    </source>
</evidence>
<proteinExistence type="inferred from homology"/>
<evidence type="ECO:0000313" key="6">
    <source>
        <dbReference type="EMBL" id="KAF9338297.1"/>
    </source>
</evidence>
<feature type="domain" description="FAD-binding" evidence="5">
    <location>
        <begin position="295"/>
        <end position="348"/>
    </location>
</feature>
<comment type="caution">
    <text evidence="6">The sequence shown here is derived from an EMBL/GenBank/DDBJ whole genome shotgun (WGS) entry which is preliminary data.</text>
</comment>
<dbReference type="GO" id="GO:0004497">
    <property type="term" value="F:monooxygenase activity"/>
    <property type="evidence" value="ECO:0007669"/>
    <property type="project" value="InterPro"/>
</dbReference>
<dbReference type="PANTHER" id="PTHR47356:SF2">
    <property type="entry name" value="FAD-BINDING DOMAIN-CONTAINING PROTEIN-RELATED"/>
    <property type="match status" value="1"/>
</dbReference>
<comment type="similarity">
    <text evidence="1">Belongs to the paxM FAD-dependent monooxygenase family.</text>
</comment>
<protein>
    <recommendedName>
        <fullName evidence="5">FAD-binding domain-containing protein</fullName>
    </recommendedName>
</protein>
<accession>A0A9P5VRI4</accession>
<evidence type="ECO:0000313" key="7">
    <source>
        <dbReference type="Proteomes" id="UP000696485"/>
    </source>
</evidence>
<dbReference type="PANTHER" id="PTHR47356">
    <property type="entry name" value="FAD-DEPENDENT MONOOXYGENASE ASQG-RELATED"/>
    <property type="match status" value="1"/>
</dbReference>
<dbReference type="PRINTS" id="PR00420">
    <property type="entry name" value="RNGMNOXGNASE"/>
</dbReference>
<keyword evidence="3" id="KW-0274">FAD</keyword>
<evidence type="ECO:0000256" key="2">
    <source>
        <dbReference type="ARBA" id="ARBA00022630"/>
    </source>
</evidence>
<organism evidence="6 7">
    <name type="scientific">Podila minutissima</name>
    <dbReference type="NCBI Taxonomy" id="64525"/>
    <lineage>
        <taxon>Eukaryota</taxon>
        <taxon>Fungi</taxon>
        <taxon>Fungi incertae sedis</taxon>
        <taxon>Mucoromycota</taxon>
        <taxon>Mortierellomycotina</taxon>
        <taxon>Mortierellomycetes</taxon>
        <taxon>Mortierellales</taxon>
        <taxon>Mortierellaceae</taxon>
        <taxon>Podila</taxon>
    </lineage>
</organism>
<dbReference type="Pfam" id="PF01494">
    <property type="entry name" value="FAD_binding_3"/>
    <property type="match status" value="2"/>
</dbReference>
<keyword evidence="4" id="KW-0560">Oxidoreductase</keyword>
<gene>
    <name evidence="6" type="ORF">BG006_006639</name>
</gene>
<feature type="domain" description="FAD-binding" evidence="5">
    <location>
        <begin position="19"/>
        <end position="201"/>
    </location>
</feature>
<dbReference type="GO" id="GO:0071949">
    <property type="term" value="F:FAD binding"/>
    <property type="evidence" value="ECO:0007669"/>
    <property type="project" value="InterPro"/>
</dbReference>
<evidence type="ECO:0000256" key="1">
    <source>
        <dbReference type="ARBA" id="ARBA00007992"/>
    </source>
</evidence>
<reference evidence="6" key="1">
    <citation type="journal article" date="2020" name="Fungal Divers.">
        <title>Resolving the Mortierellaceae phylogeny through synthesis of multi-gene phylogenetics and phylogenomics.</title>
        <authorList>
            <person name="Vandepol N."/>
            <person name="Liber J."/>
            <person name="Desiro A."/>
            <person name="Na H."/>
            <person name="Kennedy M."/>
            <person name="Barry K."/>
            <person name="Grigoriev I.V."/>
            <person name="Miller A.N."/>
            <person name="O'Donnell K."/>
            <person name="Stajich J.E."/>
            <person name="Bonito G."/>
        </authorList>
    </citation>
    <scope>NUCLEOTIDE SEQUENCE</scope>
    <source>
        <strain evidence="6">NVP1</strain>
    </source>
</reference>
<keyword evidence="2" id="KW-0285">Flavoprotein</keyword>
<dbReference type="InterPro" id="IPR036188">
    <property type="entry name" value="FAD/NAD-bd_sf"/>
</dbReference>
<dbReference type="InterPro" id="IPR050562">
    <property type="entry name" value="FAD_mOase_fung"/>
</dbReference>
<dbReference type="InterPro" id="IPR002938">
    <property type="entry name" value="FAD-bd"/>
</dbReference>
<evidence type="ECO:0000256" key="4">
    <source>
        <dbReference type="ARBA" id="ARBA00023002"/>
    </source>
</evidence>
<name>A0A9P5VRI4_9FUNG</name>
<sequence>MPFSKNLLDNDDDMPRDPVKVIIAGAGLGGICLGILLEKAQIPYCIFEQADRVMRLGSAMGITGNVFPLFEQLGLMPDIMARSKEVDTLEGYNEKMKVILPMKYTFAEKLSGYLPRLITHPDLHEILLSRIPIHKIVWGKRVVNVEQTPDSVRVHFTDGSSFPGQVLVGADGTHSGVRTSIYKTLADKNELPRVDKEPVIFNGVCLVGETKPLNAAQFPRINDPRANWAITSTWRNTLCWVLIEFFDKSKLQEAEYIKRWKSTPAGEMCEAVKDFPIPGGTNLTLGDLMAETSRNLLSKVMNEERFFQTWHSGRTVLLGDAAHKMSLAGGLGAVNAFQDAVVLANYLHSLPSTDTWKQNDVTQAFKGYKAERYSSAKHACEMSHGMGHLTGKTWSAEVTRTFASFTWLWKLALRKIFANRPQAAFLPLIENTGTLKPLPQPSLSLTRIDADRWSTTSGKDAAVV</sequence>
<dbReference type="Proteomes" id="UP000696485">
    <property type="component" value="Unassembled WGS sequence"/>
</dbReference>
<keyword evidence="7" id="KW-1185">Reference proteome</keyword>
<dbReference type="SUPFAM" id="SSF51905">
    <property type="entry name" value="FAD/NAD(P)-binding domain"/>
    <property type="match status" value="1"/>
</dbReference>
<dbReference type="EMBL" id="JAAAUY010000004">
    <property type="protein sequence ID" value="KAF9338297.1"/>
    <property type="molecule type" value="Genomic_DNA"/>
</dbReference>
<evidence type="ECO:0000256" key="3">
    <source>
        <dbReference type="ARBA" id="ARBA00022827"/>
    </source>
</evidence>
<dbReference type="Gene3D" id="3.50.50.60">
    <property type="entry name" value="FAD/NAD(P)-binding domain"/>
    <property type="match status" value="1"/>
</dbReference>